<evidence type="ECO:0000256" key="4">
    <source>
        <dbReference type="SAM" id="Coils"/>
    </source>
</evidence>
<feature type="coiled-coil region" evidence="4">
    <location>
        <begin position="433"/>
        <end position="893"/>
    </location>
</feature>
<dbReference type="GeneID" id="108674281"/>
<organism evidence="7 8">
    <name type="scientific">Hyalella azteca</name>
    <name type="common">Amphipod</name>
    <dbReference type="NCBI Taxonomy" id="294128"/>
    <lineage>
        <taxon>Eukaryota</taxon>
        <taxon>Metazoa</taxon>
        <taxon>Ecdysozoa</taxon>
        <taxon>Arthropoda</taxon>
        <taxon>Crustacea</taxon>
        <taxon>Multicrustacea</taxon>
        <taxon>Malacostraca</taxon>
        <taxon>Eumalacostraca</taxon>
        <taxon>Peracarida</taxon>
        <taxon>Amphipoda</taxon>
        <taxon>Senticaudata</taxon>
        <taxon>Talitrida</taxon>
        <taxon>Talitroidea</taxon>
        <taxon>Hyalellidae</taxon>
        <taxon>Hyalella</taxon>
    </lineage>
</organism>
<keyword evidence="3 4" id="KW-0175">Coiled coil</keyword>
<dbReference type="GO" id="GO:0051959">
    <property type="term" value="F:dynein light intermediate chain binding"/>
    <property type="evidence" value="ECO:0007669"/>
    <property type="project" value="TreeGrafter"/>
</dbReference>
<dbReference type="GO" id="GO:0030705">
    <property type="term" value="P:cytoskeleton-dependent intracellular transport"/>
    <property type="evidence" value="ECO:0007669"/>
    <property type="project" value="InterPro"/>
</dbReference>
<dbReference type="Proteomes" id="UP000694843">
    <property type="component" value="Unplaced"/>
</dbReference>
<dbReference type="GO" id="GO:0008017">
    <property type="term" value="F:microtubule binding"/>
    <property type="evidence" value="ECO:0007669"/>
    <property type="project" value="TreeGrafter"/>
</dbReference>
<dbReference type="InterPro" id="IPR036872">
    <property type="entry name" value="CH_dom_sf"/>
</dbReference>
<name>A0A979FKV2_HYAAZ</name>
<dbReference type="CTD" id="38385"/>
<keyword evidence="7" id="KW-1185">Reference proteome</keyword>
<feature type="region of interest" description="Disordered" evidence="5">
    <location>
        <begin position="1553"/>
        <end position="1666"/>
    </location>
</feature>
<evidence type="ECO:0000256" key="3">
    <source>
        <dbReference type="ARBA" id="ARBA00023054"/>
    </source>
</evidence>
<evidence type="ECO:0000313" key="8">
    <source>
        <dbReference type="RefSeq" id="XP_047737641.1"/>
    </source>
</evidence>
<evidence type="ECO:0000256" key="2">
    <source>
        <dbReference type="ARBA" id="ARBA00022490"/>
    </source>
</evidence>
<dbReference type="SUPFAM" id="SSF116907">
    <property type="entry name" value="Hook domain"/>
    <property type="match status" value="1"/>
</dbReference>
<dbReference type="GO" id="GO:0031122">
    <property type="term" value="P:cytoplasmic microtubule organization"/>
    <property type="evidence" value="ECO:0007669"/>
    <property type="project" value="TreeGrafter"/>
</dbReference>
<gene>
    <name evidence="8" type="primary">LOC108674281</name>
</gene>
<sequence length="1666" mass="187954">MESAVIDPALEFMNGPLVTWVRTFESDGGGSLTYGALSDGVFLYDVMAHIDPPEDGGLGSINRHPDTAHARLCNLSRVLQHIIRFSQEVVGQQQMQTLPDLVLLSRQPHTAAGVRELRKLLLLLLACAVQSCHKLSIVQNIKTLDLDVQHSIVECIKEVTDNPESVWPSEWSSVEGVPEGRLNEAFRLLVAHLTRLTASVCLEWLRVACGGSVSGDDSTDAESLNASSSHLAVQLADHKAQLRRLRQDHDEKCEQASELKEELEQLKSSLNKVKQENVELVQDARAARAWRDESDILRERAARVDTLEAEVAKYKDKMADIQFYKTRVQELREDNKMLSETKDMLEQQLETSRKRSEQILELENKILTLKQNINQINLERERDREQLQELMEENAQLQMSARNSLNESTTLVAQIDRLKTATTNGISISSDLNSDAQTRLLKLQLENQRLEGLLESLRSSAAEQCSEKTIELEKENKRLAQKVLAQQESERRERTELHAAQEETLQTKKELQRLQDTLQTVRENADRQCKEMQEETSHLHELIESLRERQQQGTDTLLLDVESENKRLMDANLQLQSQVSRLGYEKQQLQRLTERLRESADRLMQVENQKSEMERENRELQQSLSLLRESNERHEELERSHASLEVEFTRVSRKLENSLATLSKLESVQSEKLQLQAEVERLSRKLESVKISSMKIADLEGEKEGLVLQAEQLQQQIAALQQETARVQQLEIDLMAAGNETQKLKRSMDSCQKKMKDIEKEKSDLESENSKLHRTVETLKLSTKKLNDLEKDLTELEGSNDRVERENRSLQKELGRLKEALSVKDNLAEEWSSKAASLQRSNQKLARQLETHTSSDNKMRELSQEKLQLEQQVQRERKTLAALREDLVAEKSRSGFIIYCDLSFKIVLFRYHALEALLEETLKSSLEVRDEKIASLESRLNESVARNSQLRQQLLQVRTELECVLLRQQEEVGESGLGFDASRQISSLKMAVDRINEEKLSLESEVSNLSSQASSYREQVCALQSQVTSLAGQNTVMSKHNASLQGSNARLQVENTTLQSQSASLIAQNTALQTSASQQEAERVKVTPSSYGERQNRLDQLSNDHDSLRRLHEQLQRDYDALNHDHTTLKQQHKNVKADYKLLQEKQSNLSASEDELLKMKEKLDSEMSNLKSDSISLSNLRAEHSKLKDDFRSLFASNDKLRCEYKSLQSDYKAVKGENNSLKLRLTELGGELNDAKDHMTALDVEVSKLTNKCQVLQEVNTTLEDARQTLMSQVSQLLTQYHDLLTQTLDDKHHFHQEEKTFADKLNNLQRQKEKLEEKIMEQYRRMNNAPNNKLSPGCVPYSRGFGSNLVRRVRKAGNDLISKVPRTGRSRSRGREDGVESPDSSSLGSSSHAHESSSLDSGSETRHSSPTLPAGSSSGGESIHADPLAGVEDGRMTHYRRRESLGTTALTNGSLTTSLGGSVTLNRKSMPLSVSEFYLGHSLRGSVSSEEVAASLRSSDLGDSIRDEELSSLMSGAPSLNSYLPHISSCSISALSNGRPHNTSLNFSTNHINTSFNKQPSSITNGISNNHHNQYHHHSNQSHDSDHQNISHHHQSSNSSMVSSSTPTPSLTSSMELARAGSRRPLCLSDDQDSSATRDSESESRSRPASRGPQPGSQYGAQR</sequence>
<comment type="subcellular location">
    <subcellularLocation>
        <location evidence="1">Cytoplasm</location>
    </subcellularLocation>
</comment>
<protein>
    <submittedName>
        <fullName evidence="8">Girdin</fullName>
    </submittedName>
</protein>
<feature type="region of interest" description="Disordered" evidence="5">
    <location>
        <begin position="1359"/>
        <end position="1436"/>
    </location>
</feature>
<dbReference type="KEGG" id="hazt:108674281"/>
<feature type="compositionally biased region" description="Low complexity" evidence="5">
    <location>
        <begin position="1599"/>
        <end position="1618"/>
    </location>
</feature>
<feature type="domain" description="HOOK N-terminal" evidence="6">
    <location>
        <begin position="17"/>
        <end position="158"/>
    </location>
</feature>
<accession>A0A979FKV2</accession>
<dbReference type="CDD" id="cd22223">
    <property type="entry name" value="HkD_HkRP"/>
    <property type="match status" value="1"/>
</dbReference>
<feature type="compositionally biased region" description="Polar residues" evidence="5">
    <location>
        <begin position="1553"/>
        <end position="1570"/>
    </location>
</feature>
<evidence type="ECO:0000256" key="1">
    <source>
        <dbReference type="ARBA" id="ARBA00004496"/>
    </source>
</evidence>
<dbReference type="Gene3D" id="1.10.418.10">
    <property type="entry name" value="Calponin-like domain"/>
    <property type="match status" value="1"/>
</dbReference>
<feature type="compositionally biased region" description="Polar residues" evidence="5">
    <location>
        <begin position="1411"/>
        <end position="1423"/>
    </location>
</feature>
<feature type="compositionally biased region" description="Basic and acidic residues" evidence="5">
    <location>
        <begin position="1639"/>
        <end position="1649"/>
    </location>
</feature>
<dbReference type="PANTHER" id="PTHR18947:SF28">
    <property type="entry name" value="GIRDIN, ISOFORM A"/>
    <property type="match status" value="1"/>
</dbReference>
<evidence type="ECO:0000313" key="7">
    <source>
        <dbReference type="Proteomes" id="UP000694843"/>
    </source>
</evidence>
<feature type="coiled-coil region" evidence="4">
    <location>
        <begin position="985"/>
        <end position="1019"/>
    </location>
</feature>
<dbReference type="OMA" id="RHNASDP"/>
<dbReference type="Pfam" id="PF19047">
    <property type="entry name" value="HOOK_N"/>
    <property type="match status" value="1"/>
</dbReference>
<dbReference type="PANTHER" id="PTHR18947">
    <property type="entry name" value="HOOK PROTEINS"/>
    <property type="match status" value="1"/>
</dbReference>
<evidence type="ECO:0000259" key="6">
    <source>
        <dbReference type="Pfam" id="PF19047"/>
    </source>
</evidence>
<dbReference type="InterPro" id="IPR043936">
    <property type="entry name" value="HOOK_N"/>
</dbReference>
<dbReference type="RefSeq" id="XP_047737641.1">
    <property type="nucleotide sequence ID" value="XM_047881685.1"/>
</dbReference>
<dbReference type="GO" id="GO:0005813">
    <property type="term" value="C:centrosome"/>
    <property type="evidence" value="ECO:0007669"/>
    <property type="project" value="TreeGrafter"/>
</dbReference>
<proteinExistence type="predicted"/>
<dbReference type="OrthoDB" id="10254988at2759"/>
<keyword evidence="2" id="KW-0963">Cytoplasm</keyword>
<reference evidence="8" key="1">
    <citation type="submission" date="2025-08" db="UniProtKB">
        <authorList>
            <consortium name="RefSeq"/>
        </authorList>
    </citation>
    <scope>IDENTIFICATION</scope>
    <source>
        <tissue evidence="8">Whole organism</tissue>
    </source>
</reference>
<feature type="coiled-coil region" evidence="4">
    <location>
        <begin position="1199"/>
        <end position="1268"/>
    </location>
</feature>
<dbReference type="GO" id="GO:0005737">
    <property type="term" value="C:cytoplasm"/>
    <property type="evidence" value="ECO:0007669"/>
    <property type="project" value="UniProtKB-SubCell"/>
</dbReference>
<dbReference type="Gene3D" id="1.10.287.1490">
    <property type="match status" value="1"/>
</dbReference>
<feature type="compositionally biased region" description="Basic and acidic residues" evidence="5">
    <location>
        <begin position="1395"/>
        <end position="1410"/>
    </location>
</feature>
<feature type="compositionally biased region" description="Low complexity" evidence="5">
    <location>
        <begin position="1384"/>
        <end position="1394"/>
    </location>
</feature>
<feature type="region of interest" description="Disordered" evidence="5">
    <location>
        <begin position="1074"/>
        <end position="1100"/>
    </location>
</feature>
<evidence type="ECO:0000256" key="5">
    <source>
        <dbReference type="SAM" id="MobiDB-lite"/>
    </source>
</evidence>
<feature type="coiled-coil region" evidence="4">
    <location>
        <begin position="1301"/>
        <end position="1328"/>
    </location>
</feature>
<feature type="coiled-coil region" evidence="4">
    <location>
        <begin position="235"/>
        <end position="407"/>
    </location>
</feature>